<sequence>MDDKGNLRSGFNLFESMYPYSYVGNNPLKFKDPSGLVSVVGEYDGEIVTETEMTDSKYFSQLDFTDPTGQKLGWEFDEKTACAATSLLNELSTEYTSITGDALSLDKAETMMGAAIDAGMIDGKDAYVKDWSGAANAMWGTLNLYGEWSFSDKGFHTILAWDKTGSGKVNHFVNELPGGLLANDVWDNSIIDATQLPLATKGLGEYRILNFKY</sequence>
<reference evidence="1 2" key="1">
    <citation type="submission" date="2020-08" db="EMBL/GenBank/DDBJ databases">
        <title>Genomic Encyclopedia of Type Strains, Phase IV (KMG-IV): sequencing the most valuable type-strain genomes for metagenomic binning, comparative biology and taxonomic classification.</title>
        <authorList>
            <person name="Goeker M."/>
        </authorList>
    </citation>
    <scope>NUCLEOTIDE SEQUENCE [LARGE SCALE GENOMIC DNA]</scope>
    <source>
        <strain evidence="1 2">DSM 2461</strain>
    </source>
</reference>
<organism evidence="1 2">
    <name type="scientific">Spirochaeta isovalerica</name>
    <dbReference type="NCBI Taxonomy" id="150"/>
    <lineage>
        <taxon>Bacteria</taxon>
        <taxon>Pseudomonadati</taxon>
        <taxon>Spirochaetota</taxon>
        <taxon>Spirochaetia</taxon>
        <taxon>Spirochaetales</taxon>
        <taxon>Spirochaetaceae</taxon>
        <taxon>Spirochaeta</taxon>
    </lineage>
</organism>
<evidence type="ECO:0000313" key="2">
    <source>
        <dbReference type="Proteomes" id="UP000587760"/>
    </source>
</evidence>
<proteinExistence type="predicted"/>
<keyword evidence="2" id="KW-1185">Reference proteome</keyword>
<name>A0A841RD08_9SPIO</name>
<dbReference type="Proteomes" id="UP000587760">
    <property type="component" value="Unassembled WGS sequence"/>
</dbReference>
<evidence type="ECO:0000313" key="1">
    <source>
        <dbReference type="EMBL" id="MBB6480880.1"/>
    </source>
</evidence>
<gene>
    <name evidence="1" type="ORF">HNR50_002553</name>
</gene>
<evidence type="ECO:0008006" key="3">
    <source>
        <dbReference type="Google" id="ProtNLM"/>
    </source>
</evidence>
<dbReference type="EMBL" id="JACHGJ010000004">
    <property type="protein sequence ID" value="MBB6480880.1"/>
    <property type="molecule type" value="Genomic_DNA"/>
</dbReference>
<comment type="caution">
    <text evidence="1">The sequence shown here is derived from an EMBL/GenBank/DDBJ whole genome shotgun (WGS) entry which is preliminary data.</text>
</comment>
<protein>
    <recommendedName>
        <fullName evidence="3">RHS repeat-associated core domain-containing protein</fullName>
    </recommendedName>
</protein>
<accession>A0A841RD08</accession>
<dbReference type="AlphaFoldDB" id="A0A841RD08"/>